<dbReference type="OrthoDB" id="9607806at2759"/>
<dbReference type="AlphaFoldDB" id="A0A7J8HGM3"/>
<evidence type="ECO:0000313" key="3">
    <source>
        <dbReference type="EMBL" id="KAF6471085.1"/>
    </source>
</evidence>
<proteinExistence type="predicted"/>
<accession>A0A7J8HGM3</accession>
<feature type="region of interest" description="Disordered" evidence="1">
    <location>
        <begin position="141"/>
        <end position="164"/>
    </location>
</feature>
<name>A0A7J8HGM3_MOLMO</name>
<reference evidence="3 4" key="1">
    <citation type="journal article" date="2020" name="Nature">
        <title>Six reference-quality genomes reveal evolution of bat adaptations.</title>
        <authorList>
            <person name="Jebb D."/>
            <person name="Huang Z."/>
            <person name="Pippel M."/>
            <person name="Hughes G.M."/>
            <person name="Lavrichenko K."/>
            <person name="Devanna P."/>
            <person name="Winkler S."/>
            <person name="Jermiin L.S."/>
            <person name="Skirmuntt E.C."/>
            <person name="Katzourakis A."/>
            <person name="Burkitt-Gray L."/>
            <person name="Ray D.A."/>
            <person name="Sullivan K.A.M."/>
            <person name="Roscito J.G."/>
            <person name="Kirilenko B.M."/>
            <person name="Davalos L.M."/>
            <person name="Corthals A.P."/>
            <person name="Power M.L."/>
            <person name="Jones G."/>
            <person name="Ransome R.D."/>
            <person name="Dechmann D.K.N."/>
            <person name="Locatelli A.G."/>
            <person name="Puechmaille S.J."/>
            <person name="Fedrigo O."/>
            <person name="Jarvis E.D."/>
            <person name="Hiller M."/>
            <person name="Vernes S.C."/>
            <person name="Myers E.W."/>
            <person name="Teeling E.C."/>
        </authorList>
    </citation>
    <scope>NUCLEOTIDE SEQUENCE [LARGE SCALE GENOMIC DNA]</scope>
    <source>
        <strain evidence="3">MMolMol1</strain>
        <tissue evidence="3">Muscle</tissue>
    </source>
</reference>
<protein>
    <submittedName>
        <fullName evidence="3">Defensin beta 129</fullName>
    </submittedName>
</protein>
<feature type="chain" id="PRO_5029618064" evidence="2">
    <location>
        <begin position="20"/>
        <end position="164"/>
    </location>
</feature>
<dbReference type="FunCoup" id="A0A7J8HGM3">
    <property type="interactions" value="56"/>
</dbReference>
<evidence type="ECO:0000256" key="1">
    <source>
        <dbReference type="SAM" id="MobiDB-lite"/>
    </source>
</evidence>
<gene>
    <name evidence="3" type="ORF">HJG59_003794</name>
</gene>
<dbReference type="EMBL" id="JACASF010000006">
    <property type="protein sequence ID" value="KAF6471085.1"/>
    <property type="molecule type" value="Genomic_DNA"/>
</dbReference>
<keyword evidence="4" id="KW-1185">Reference proteome</keyword>
<dbReference type="InParanoid" id="A0A7J8HGM3"/>
<dbReference type="Proteomes" id="UP000550707">
    <property type="component" value="Unassembled WGS sequence"/>
</dbReference>
<evidence type="ECO:0000256" key="2">
    <source>
        <dbReference type="SAM" id="SignalP"/>
    </source>
</evidence>
<comment type="caution">
    <text evidence="3">The sequence shown here is derived from an EMBL/GenBank/DDBJ whole genome shotgun (WGS) entry which is preliminary data.</text>
</comment>
<evidence type="ECO:0000313" key="4">
    <source>
        <dbReference type="Proteomes" id="UP000550707"/>
    </source>
</evidence>
<feature type="signal peptide" evidence="2">
    <location>
        <begin position="1"/>
        <end position="19"/>
    </location>
</feature>
<keyword evidence="2" id="KW-0732">Signal</keyword>
<sequence length="164" mass="18493">MKLLFPVFASLMLQYQVNTELFGSRCLMSFGRCRNQCAVYEKEVQKCKKKKCCVGLQIVQMLKNYLQKEMPHVFEEDIQKWLNATKNSRAMIQTKYNILSVSPKIRSPFANIDTIIISNANTVNSATTNLMISGKITYPATSTKSDTKKSRGSTTDSPQPSPPP</sequence>
<organism evidence="3 4">
    <name type="scientific">Molossus molossus</name>
    <name type="common">Pallas' mastiff bat</name>
    <name type="synonym">Vespertilio molossus</name>
    <dbReference type="NCBI Taxonomy" id="27622"/>
    <lineage>
        <taxon>Eukaryota</taxon>
        <taxon>Metazoa</taxon>
        <taxon>Chordata</taxon>
        <taxon>Craniata</taxon>
        <taxon>Vertebrata</taxon>
        <taxon>Euteleostomi</taxon>
        <taxon>Mammalia</taxon>
        <taxon>Eutheria</taxon>
        <taxon>Laurasiatheria</taxon>
        <taxon>Chiroptera</taxon>
        <taxon>Yangochiroptera</taxon>
        <taxon>Molossidae</taxon>
        <taxon>Molossus</taxon>
    </lineage>
</organism>